<feature type="domain" description="Cadherin" evidence="20">
    <location>
        <begin position="3238"/>
        <end position="3343"/>
    </location>
</feature>
<keyword evidence="10 16" id="KW-0472">Membrane</keyword>
<evidence type="ECO:0000256" key="16">
    <source>
        <dbReference type="SAM" id="Phobius"/>
    </source>
</evidence>
<dbReference type="PRINTS" id="PR00205">
    <property type="entry name" value="CADHERIN"/>
</dbReference>
<dbReference type="Pfam" id="PF02210">
    <property type="entry name" value="Laminin_G_2"/>
    <property type="match status" value="1"/>
</dbReference>
<evidence type="ECO:0000256" key="2">
    <source>
        <dbReference type="ARBA" id="ARBA00022473"/>
    </source>
</evidence>
<feature type="disulfide bond" evidence="14">
    <location>
        <begin position="4262"/>
        <end position="4271"/>
    </location>
</feature>
<dbReference type="FunFam" id="2.60.40.60:FF:000165">
    <property type="entry name" value="FAT atypical cadherin 3"/>
    <property type="match status" value="1"/>
</dbReference>
<dbReference type="PROSITE" id="PS01186">
    <property type="entry name" value="EGF_2"/>
    <property type="match status" value="2"/>
</dbReference>
<feature type="domain" description="Cadherin" evidence="20">
    <location>
        <begin position="2075"/>
        <end position="2176"/>
    </location>
</feature>
<keyword evidence="4 16" id="KW-0812">Transmembrane</keyword>
<dbReference type="PROSITE" id="PS00010">
    <property type="entry name" value="ASX_HYDROXYL"/>
    <property type="match status" value="1"/>
</dbReference>
<feature type="domain" description="Cadherin" evidence="20">
    <location>
        <begin position="480"/>
        <end position="585"/>
    </location>
</feature>
<dbReference type="FunFam" id="2.60.40.60:FF:000064">
    <property type="entry name" value="FAT atypical cadherin 1"/>
    <property type="match status" value="1"/>
</dbReference>
<feature type="region of interest" description="Disordered" evidence="15">
    <location>
        <begin position="4765"/>
        <end position="4788"/>
    </location>
</feature>
<feature type="domain" description="Cadherin" evidence="20">
    <location>
        <begin position="3031"/>
        <end position="3135"/>
    </location>
</feature>
<keyword evidence="11 14" id="KW-1015">Disulfide bond</keyword>
<dbReference type="Pfam" id="PF00028">
    <property type="entry name" value="Cadherin"/>
    <property type="match status" value="25"/>
</dbReference>
<dbReference type="GO" id="GO:0048646">
    <property type="term" value="P:anatomical structure formation involved in morphogenesis"/>
    <property type="evidence" value="ECO:0007669"/>
    <property type="project" value="UniProtKB-ARBA"/>
</dbReference>
<dbReference type="InterPro" id="IPR002126">
    <property type="entry name" value="Cadherin-like_dom"/>
</dbReference>
<protein>
    <submittedName>
        <fullName evidence="22">Protocadherin Fat 3 isoform X1</fullName>
    </submittedName>
</protein>
<feature type="domain" description="Cadherin" evidence="20">
    <location>
        <begin position="733"/>
        <end position="837"/>
    </location>
</feature>
<evidence type="ECO:0000256" key="10">
    <source>
        <dbReference type="ARBA" id="ARBA00023136"/>
    </source>
</evidence>
<dbReference type="FunFam" id="2.60.40.60:FF:000053">
    <property type="entry name" value="FAT atypical cadherin 3"/>
    <property type="match status" value="1"/>
</dbReference>
<feature type="domain" description="Cadherin" evidence="20">
    <location>
        <begin position="1261"/>
        <end position="1353"/>
    </location>
</feature>
<dbReference type="FunFam" id="2.60.40.60:FF:000032">
    <property type="entry name" value="FAT atypical cadherin 1"/>
    <property type="match status" value="1"/>
</dbReference>
<feature type="domain" description="Cadherin" evidence="20">
    <location>
        <begin position="2279"/>
        <end position="2379"/>
    </location>
</feature>
<dbReference type="FunFam" id="2.60.40.60:FF:000039">
    <property type="entry name" value="FAT atypical cadherin 3"/>
    <property type="match status" value="1"/>
</dbReference>
<feature type="domain" description="Cadherin" evidence="20">
    <location>
        <begin position="2589"/>
        <end position="2692"/>
    </location>
</feature>
<feature type="domain" description="Cadherin" evidence="20">
    <location>
        <begin position="1596"/>
        <end position="1700"/>
    </location>
</feature>
<evidence type="ECO:0000256" key="14">
    <source>
        <dbReference type="PROSITE-ProRule" id="PRU00076"/>
    </source>
</evidence>
<dbReference type="InterPro" id="IPR013320">
    <property type="entry name" value="ConA-like_dom_sf"/>
</dbReference>
<feature type="region of interest" description="Disordered" evidence="15">
    <location>
        <begin position="4372"/>
        <end position="4423"/>
    </location>
</feature>
<dbReference type="FunFam" id="2.60.40.60:FF:000041">
    <property type="entry name" value="FAT atypical cadherin 1"/>
    <property type="match status" value="1"/>
</dbReference>
<dbReference type="SUPFAM" id="SSF49899">
    <property type="entry name" value="Concanavalin A-like lectins/glucanases"/>
    <property type="match status" value="1"/>
</dbReference>
<accession>A0A9W2X8G8</accession>
<dbReference type="Gene3D" id="2.10.25.10">
    <property type="entry name" value="Laminin"/>
    <property type="match status" value="3"/>
</dbReference>
<evidence type="ECO:0000256" key="8">
    <source>
        <dbReference type="ARBA" id="ARBA00022889"/>
    </source>
</evidence>
<dbReference type="RefSeq" id="XP_055358024.1">
    <property type="nucleotide sequence ID" value="XM_055502049.1"/>
</dbReference>
<feature type="region of interest" description="Disordered" evidence="15">
    <location>
        <begin position="4670"/>
        <end position="4752"/>
    </location>
</feature>
<dbReference type="FunFam" id="2.60.40.60:FF:000021">
    <property type="entry name" value="FAT atypical cadherin 1"/>
    <property type="match status" value="2"/>
</dbReference>
<evidence type="ECO:0000259" key="18">
    <source>
        <dbReference type="PROSITE" id="PS50025"/>
    </source>
</evidence>
<dbReference type="FunFam" id="2.60.40.60:FF:000066">
    <property type="entry name" value="FAT atypical cadherin 1"/>
    <property type="match status" value="1"/>
</dbReference>
<feature type="region of interest" description="Disordered" evidence="15">
    <location>
        <begin position="4084"/>
        <end position="4116"/>
    </location>
</feature>
<dbReference type="OrthoDB" id="6252479at2759"/>
<dbReference type="FunFam" id="2.60.40.60:FF:000024">
    <property type="entry name" value="FAT atypical cadherin 3"/>
    <property type="match status" value="1"/>
</dbReference>
<dbReference type="FunFam" id="2.60.40.60:FF:000026">
    <property type="entry name" value="FAT atypical cadherin 1"/>
    <property type="match status" value="2"/>
</dbReference>
<dbReference type="GO" id="GO:0043005">
    <property type="term" value="C:neuron projection"/>
    <property type="evidence" value="ECO:0007669"/>
    <property type="project" value="UniProtKB-ARBA"/>
</dbReference>
<dbReference type="GO" id="GO:0001764">
    <property type="term" value="P:neuron migration"/>
    <property type="evidence" value="ECO:0007669"/>
    <property type="project" value="UniProtKB-ARBA"/>
</dbReference>
<dbReference type="FunFam" id="2.60.40.60:FF:000065">
    <property type="entry name" value="FAT atypical cadherin 1"/>
    <property type="match status" value="1"/>
</dbReference>
<feature type="domain" description="Cadherin" evidence="20">
    <location>
        <begin position="384"/>
        <end position="479"/>
    </location>
</feature>
<feature type="domain" description="Cadherin" evidence="20">
    <location>
        <begin position="2693"/>
        <end position="2906"/>
    </location>
</feature>
<feature type="domain" description="Cadherin" evidence="20">
    <location>
        <begin position="1154"/>
        <end position="1260"/>
    </location>
</feature>
<comment type="subcellular location">
    <subcellularLocation>
        <location evidence="1">Membrane</location>
        <topology evidence="1">Single-pass type I membrane protein</topology>
    </subcellularLocation>
</comment>
<dbReference type="FunFam" id="2.60.40.60:FF:000037">
    <property type="entry name" value="FAT atypical cadherin 1"/>
    <property type="match status" value="1"/>
</dbReference>
<dbReference type="InterPro" id="IPR001881">
    <property type="entry name" value="EGF-like_Ca-bd_dom"/>
</dbReference>
<dbReference type="CDD" id="cd00053">
    <property type="entry name" value="EGF"/>
    <property type="match status" value="1"/>
</dbReference>
<feature type="domain" description="Cadherin" evidence="20">
    <location>
        <begin position="1701"/>
        <end position="1823"/>
    </location>
</feature>
<keyword evidence="12" id="KW-0325">Glycoprotein</keyword>
<keyword evidence="9 16" id="KW-1133">Transmembrane helix</keyword>
<comment type="caution">
    <text evidence="14">Lacks conserved residue(s) required for the propagation of feature annotation.</text>
</comment>
<evidence type="ECO:0000256" key="7">
    <source>
        <dbReference type="ARBA" id="ARBA00022837"/>
    </source>
</evidence>
<feature type="domain" description="Cadherin" evidence="20">
    <location>
        <begin position="3449"/>
        <end position="3553"/>
    </location>
</feature>
<dbReference type="InterPro" id="IPR000152">
    <property type="entry name" value="EGF-type_Asp/Asn_hydroxyl_site"/>
</dbReference>
<keyword evidence="8" id="KW-0130">Cell adhesion</keyword>
<evidence type="ECO:0000256" key="5">
    <source>
        <dbReference type="ARBA" id="ARBA00022729"/>
    </source>
</evidence>
<keyword evidence="7 13" id="KW-0106">Calcium</keyword>
<keyword evidence="5 17" id="KW-0732">Signal</keyword>
<dbReference type="FunFam" id="2.60.40.60:FF:000067">
    <property type="entry name" value="FAT atypical cadherin 1"/>
    <property type="match status" value="1"/>
</dbReference>
<feature type="domain" description="Cadherin" evidence="20">
    <location>
        <begin position="2380"/>
        <end position="2486"/>
    </location>
</feature>
<dbReference type="FunFam" id="2.60.40.60:FF:000058">
    <property type="entry name" value="FAT atypical cadherin 3"/>
    <property type="match status" value="1"/>
</dbReference>
<feature type="domain" description="Cadherin" evidence="20">
    <location>
        <begin position="3554"/>
        <end position="3658"/>
    </location>
</feature>
<evidence type="ECO:0000256" key="12">
    <source>
        <dbReference type="ARBA" id="ARBA00023180"/>
    </source>
</evidence>
<dbReference type="Pfam" id="PF00008">
    <property type="entry name" value="EGF"/>
    <property type="match status" value="1"/>
</dbReference>
<feature type="disulfide bond" evidence="14">
    <location>
        <begin position="4241"/>
        <end position="4251"/>
    </location>
</feature>
<feature type="compositionally biased region" description="Basic and acidic residues" evidence="15">
    <location>
        <begin position="4670"/>
        <end position="4698"/>
    </location>
</feature>
<feature type="domain" description="EGF-like" evidence="19">
    <location>
        <begin position="4199"/>
        <end position="4235"/>
    </location>
</feature>
<dbReference type="Proteomes" id="UP000515150">
    <property type="component" value="Chromosome 14"/>
</dbReference>
<feature type="domain" description="Cadherin" evidence="20">
    <location>
        <begin position="838"/>
        <end position="942"/>
    </location>
</feature>
<dbReference type="PANTHER" id="PTHR24026:SF126">
    <property type="entry name" value="PROTOCADHERIN FAT 4"/>
    <property type="match status" value="1"/>
</dbReference>
<organism evidence="21 22">
    <name type="scientific">Betta splendens</name>
    <name type="common">Siamese fighting fish</name>
    <dbReference type="NCBI Taxonomy" id="158456"/>
    <lineage>
        <taxon>Eukaryota</taxon>
        <taxon>Metazoa</taxon>
        <taxon>Chordata</taxon>
        <taxon>Craniata</taxon>
        <taxon>Vertebrata</taxon>
        <taxon>Euteleostomi</taxon>
        <taxon>Actinopterygii</taxon>
        <taxon>Neopterygii</taxon>
        <taxon>Teleostei</taxon>
        <taxon>Neoteleostei</taxon>
        <taxon>Acanthomorphata</taxon>
        <taxon>Anabantaria</taxon>
        <taxon>Anabantiformes</taxon>
        <taxon>Anabantoidei</taxon>
        <taxon>Osphronemidae</taxon>
        <taxon>Betta</taxon>
    </lineage>
</organism>
<feature type="domain" description="Cadherin" evidence="20">
    <location>
        <begin position="2907"/>
        <end position="3030"/>
    </location>
</feature>
<dbReference type="FunFam" id="2.60.40.60:FF:000033">
    <property type="entry name" value="FAT atypical cadherin 1"/>
    <property type="match status" value="1"/>
</dbReference>
<dbReference type="FunFam" id="2.60.40.60:FF:000013">
    <property type="entry name" value="Cadherin EGF LAG seven-pass G-type receptor"/>
    <property type="match status" value="3"/>
</dbReference>
<keyword evidence="2" id="KW-0217">Developmental protein</keyword>
<feature type="domain" description="Cadherin" evidence="20">
    <location>
        <begin position="943"/>
        <end position="1048"/>
    </location>
</feature>
<evidence type="ECO:0000313" key="22">
    <source>
        <dbReference type="RefSeq" id="XP_055358024.1"/>
    </source>
</evidence>
<feature type="domain" description="EGF-like" evidence="19">
    <location>
        <begin position="4237"/>
        <end position="4272"/>
    </location>
</feature>
<feature type="domain" description="Cadherin" evidence="20">
    <location>
        <begin position="52"/>
        <end position="166"/>
    </location>
</feature>
<dbReference type="FunFam" id="2.60.40.60:FF:000084">
    <property type="entry name" value="FAT atypical cadherin 3"/>
    <property type="match status" value="1"/>
</dbReference>
<dbReference type="PROSITE" id="PS50026">
    <property type="entry name" value="EGF_3"/>
    <property type="match status" value="3"/>
</dbReference>
<dbReference type="PANTHER" id="PTHR24026">
    <property type="entry name" value="FAT ATYPICAL CADHERIN-RELATED"/>
    <property type="match status" value="1"/>
</dbReference>
<feature type="domain" description="Cadherin" evidence="20">
    <location>
        <begin position="594"/>
        <end position="678"/>
    </location>
</feature>
<feature type="chain" id="PRO_5040744878" evidence="17">
    <location>
        <begin position="37"/>
        <end position="4825"/>
    </location>
</feature>
<evidence type="ECO:0000256" key="1">
    <source>
        <dbReference type="ARBA" id="ARBA00004479"/>
    </source>
</evidence>
<dbReference type="InterPro" id="IPR015919">
    <property type="entry name" value="Cadherin-like_sf"/>
</dbReference>
<gene>
    <name evidence="22" type="primary">LOC114868933</name>
</gene>
<evidence type="ECO:0000256" key="9">
    <source>
        <dbReference type="ARBA" id="ARBA00022989"/>
    </source>
</evidence>
<dbReference type="GO" id="GO:0005886">
    <property type="term" value="C:plasma membrane"/>
    <property type="evidence" value="ECO:0007669"/>
    <property type="project" value="UniProtKB-SubCell"/>
</dbReference>
<dbReference type="PROSITE" id="PS00232">
    <property type="entry name" value="CADHERIN_1"/>
    <property type="match status" value="13"/>
</dbReference>
<dbReference type="CDD" id="cd00110">
    <property type="entry name" value="LamG"/>
    <property type="match status" value="1"/>
</dbReference>
<dbReference type="SUPFAM" id="SSF57184">
    <property type="entry name" value="Growth factor receptor domain"/>
    <property type="match status" value="1"/>
</dbReference>
<feature type="domain" description="Cadherin" evidence="20">
    <location>
        <begin position="167"/>
        <end position="274"/>
    </location>
</feature>
<feature type="domain" description="Laminin G" evidence="18">
    <location>
        <begin position="3954"/>
        <end position="4157"/>
    </location>
</feature>
<dbReference type="GO" id="GO:0048667">
    <property type="term" value="P:cell morphogenesis involved in neuron differentiation"/>
    <property type="evidence" value="ECO:0007669"/>
    <property type="project" value="UniProtKB-ARBA"/>
</dbReference>
<dbReference type="SUPFAM" id="SSF49313">
    <property type="entry name" value="Cadherin-like"/>
    <property type="match status" value="33"/>
</dbReference>
<dbReference type="PROSITE" id="PS01187">
    <property type="entry name" value="EGF_CA"/>
    <property type="match status" value="1"/>
</dbReference>
<dbReference type="SMART" id="SM00181">
    <property type="entry name" value="EGF"/>
    <property type="match status" value="3"/>
</dbReference>
<dbReference type="FunFam" id="2.60.40.60:FF:000015">
    <property type="entry name" value="FAT atypical cadherin 1"/>
    <property type="match status" value="2"/>
</dbReference>
<dbReference type="InterPro" id="IPR020894">
    <property type="entry name" value="Cadherin_CS"/>
</dbReference>
<feature type="domain" description="Cadherin" evidence="20">
    <location>
        <begin position="2177"/>
        <end position="2278"/>
    </location>
</feature>
<dbReference type="FunFam" id="2.60.40.60:FF:000059">
    <property type="entry name" value="FAT atypical cadherin 3"/>
    <property type="match status" value="1"/>
</dbReference>
<feature type="domain" description="EGF-like" evidence="19">
    <location>
        <begin position="4160"/>
        <end position="4197"/>
    </location>
</feature>
<dbReference type="InterPro" id="IPR018097">
    <property type="entry name" value="EGF_Ca-bd_CS"/>
</dbReference>
<dbReference type="PROSITE" id="PS00022">
    <property type="entry name" value="EGF_1"/>
    <property type="match status" value="3"/>
</dbReference>
<dbReference type="SMART" id="SM00112">
    <property type="entry name" value="CA"/>
    <property type="match status" value="33"/>
</dbReference>
<dbReference type="InterPro" id="IPR009030">
    <property type="entry name" value="Growth_fac_rcpt_cys_sf"/>
</dbReference>
<dbReference type="GO" id="GO:0016358">
    <property type="term" value="P:dendrite development"/>
    <property type="evidence" value="ECO:0007669"/>
    <property type="project" value="UniProtKB-ARBA"/>
</dbReference>
<proteinExistence type="predicted"/>
<dbReference type="GeneID" id="114868933"/>
<feature type="domain" description="Cadherin" evidence="20">
    <location>
        <begin position="1369"/>
        <end position="1489"/>
    </location>
</feature>
<feature type="compositionally biased region" description="Gly residues" evidence="15">
    <location>
        <begin position="4774"/>
        <end position="4785"/>
    </location>
</feature>
<dbReference type="Gene3D" id="2.60.120.200">
    <property type="match status" value="1"/>
</dbReference>
<feature type="domain" description="Cadherin" evidence="20">
    <location>
        <begin position="1966"/>
        <end position="2079"/>
    </location>
</feature>
<feature type="region of interest" description="Disordered" evidence="15">
    <location>
        <begin position="4469"/>
        <end position="4489"/>
    </location>
</feature>
<dbReference type="PROSITE" id="PS50025">
    <property type="entry name" value="LAM_G_DOMAIN"/>
    <property type="match status" value="1"/>
</dbReference>
<feature type="domain" description="Cadherin" evidence="20">
    <location>
        <begin position="1824"/>
        <end position="1965"/>
    </location>
</feature>
<evidence type="ECO:0000313" key="21">
    <source>
        <dbReference type="Proteomes" id="UP000515150"/>
    </source>
</evidence>
<dbReference type="Gene3D" id="2.60.40.60">
    <property type="entry name" value="Cadherins"/>
    <property type="match status" value="32"/>
</dbReference>
<feature type="domain" description="Cadherin" evidence="20">
    <location>
        <begin position="1049"/>
        <end position="1153"/>
    </location>
</feature>
<feature type="transmembrane region" description="Helical" evidence="16">
    <location>
        <begin position="4296"/>
        <end position="4316"/>
    </location>
</feature>
<dbReference type="PROSITE" id="PS50268">
    <property type="entry name" value="CADHERIN_2"/>
    <property type="match status" value="31"/>
</dbReference>
<feature type="disulfide bond" evidence="14">
    <location>
        <begin position="4225"/>
        <end position="4234"/>
    </location>
</feature>
<feature type="domain" description="Cadherin" evidence="20">
    <location>
        <begin position="2487"/>
        <end position="2588"/>
    </location>
</feature>
<reference evidence="22" key="1">
    <citation type="submission" date="2025-08" db="UniProtKB">
        <authorList>
            <consortium name="RefSeq"/>
        </authorList>
    </citation>
    <scope>IDENTIFICATION</scope>
</reference>
<evidence type="ECO:0000256" key="6">
    <source>
        <dbReference type="ARBA" id="ARBA00022737"/>
    </source>
</evidence>
<name>A0A9W2X8G8_BETSP</name>
<dbReference type="CDD" id="cd11304">
    <property type="entry name" value="Cadherin_repeat"/>
    <property type="match status" value="31"/>
</dbReference>
<keyword evidence="21" id="KW-1185">Reference proteome</keyword>
<dbReference type="FunFam" id="2.60.40.60:FF:000061">
    <property type="entry name" value="FAT atypical cadherin 3"/>
    <property type="match status" value="2"/>
</dbReference>
<dbReference type="FunFam" id="2.60.40.60:FF:000052">
    <property type="entry name" value="FAT atypical cadherin 1"/>
    <property type="match status" value="1"/>
</dbReference>
<evidence type="ECO:0000256" key="17">
    <source>
        <dbReference type="SAM" id="SignalP"/>
    </source>
</evidence>
<evidence type="ECO:0000256" key="11">
    <source>
        <dbReference type="ARBA" id="ARBA00023157"/>
    </source>
</evidence>
<feature type="domain" description="Cadherin" evidence="20">
    <location>
        <begin position="3344"/>
        <end position="3448"/>
    </location>
</feature>
<feature type="signal peptide" evidence="17">
    <location>
        <begin position="1"/>
        <end position="36"/>
    </location>
</feature>
<dbReference type="GO" id="GO:0005509">
    <property type="term" value="F:calcium ion binding"/>
    <property type="evidence" value="ECO:0007669"/>
    <property type="project" value="UniProtKB-UniRule"/>
</dbReference>
<feature type="disulfide bond" evidence="14">
    <location>
        <begin position="4187"/>
        <end position="4196"/>
    </location>
</feature>
<sequence>MKANRWGNMLSLSSNPLLFHFICFLLLLHCFLSTHSQYLSEPRTGQGLLLFTQPAYNTSIFENSAARTYVRGDVKMGIILGPPRSLDIKYSIESGDSEGIFQAEEFVMGDFCFLRIRTNGGSGAILNREVQDNYTLIVKASAHGGLEALATIYVKVLDTNDLRPLFSPTSYSFVVSESAPLGASIGRVTATDADVGSNGDFYYFFKSRVELFAVHPTSGVVTLTAQPRMDKQDRFELEVQVVDRGMKLYGNNGISSTAKVVIAVERVNEFAPVLSAVAVVPSWVDKDPIYARITVEDKDDGVSGDIEWVSIVEGDLFEQFVVDRSPLGNEYRVKTSEPVDWDTFPYGCNLTFQAKDRGIPPKFSNTQVVQLLVTKPEPVLVKFEKDVYIVKVSEITPPGTVVELVKVSPAALSVNYSFSSLSDPTHFDINPSTGVIVTTRQLTKISQDFMELEVVEMISQQRAKVQITIEDANDNSPVFNRPFYDIGINESLPVGTVVAVVSAVDYDKGENGYVTHTISGEPSLPFTIDQDSGEVRITRDLDFESSNEVYSFAVRASDWGSPYRRESEVNVTIRLININDNQPVFERVSCRGMISRDFPVSETIVTLSAVDMDELGMVKYKILSGNELDYFNLHSDSGALSLKRSLAMDNLKNGVFNLKIIATDGEMFSDPTFVNISVVRGVKLPRGFNCKDTRVAQLLAEKMLSKASAMARPRSDGRHTDLFSVNKQSPQFEALPTSILVREDLPAGASVFQVRARDGDTGFNGRVLFAISDGNKENGFNINMETGLITVLRPLDRERWDRYFLNITVYDQGIPQMSNWRLLTMIIEDANDNDPEFYQDGFSALVSENSAIGVEVVTITAFDRDMAQNGQLSFKMLTNVPQFGIDSETGTVFVASHLDRETFPVFSLKIEVKDKAERGTRRSSVTTLNVIVEDVNDCAPAFIPSSYSARVLEDLPPGAVISWVQAQDPDVGPSGQVRYSLMNDFSGTFEVDGVSGVLRIRKELDFEKQQFFNLTLLAEDRGTPSLKSQTFVEVEVVDVNENLYAPYFTEFAVRGSVKENSRAGTSVLTVSAKDDDKGRDGVLRYSISGGSGLGTFTIDEDTGVIYTAGILDCETKDSYWFTVYATDKGVTPLSASIEVFIQVEDVNDNAPLTSDPIYHPVIMENSPKDVSVIRIQAQDPDLTATPSRLSYRITAGNPQNFFSVNPKTGLITTTARKLDREQQAEHFLEVTVIDGPVTTRQSTVWVMVHIEDENDNPPTFPEVTYRISLPERDRNKRGEPVYRVFAYDRDLGANGNITYSIADGNEDEKFSIDPRTAMVSSKKMVTAGSYDVLTIKAEDSGDPPLWSTVKLHVEWIRKPVPSPLPLVFTQRYYNFSIAETAAVAQPVGVVAVSQSTTPVWFNIIGGRLAREMFYIPQNACGRNCSLDTGSFDMQFDLQVGVGTLVVAKPLDAEVQSMYNMTVQVTDGTNFATAQVFIRIQDSNDNPPVFSQAAYDVSVSEDVPVDMELLRVRASDMDERARLSFSIYGSVDPASMRLFRVNPGTGVVYTADRLDYEARTQHILTIMVKDQEFPFNRDLARILVAVEDSNDNIPYFTSTVYDAVAYESSPVGTSVLQVTALDKDNGINGQLAYTMEAGNAGGVFGIDNATGLIFIARDLDLTCVGFYTLTVRVTDSGFPPLMATASVRISMILSDFSKPRFSQKEYQSEIMENSTVGTHVTTVSAVSRSALIYDIARGNEEHCFVINQHTGVILTRKLLDFEVSSYFNTWLHFTAEPFPSRVPWRWQQTASYFLLVHALSMAGVEASTTVIIQVGDVNDNPPVFQQISYVGTISEAAPVNSVVLGDDGNPLVIQATDGDRNHNALLVFQIVDETARMFFSVDSGTGSVRTIASLDYETFSEYFFRIHVRDSGQPPRSADSPAEVLIRVSKCCMNMNQQLLPNDLSLTHLYSALSQVININDSPPKFSQDTYETVLLLPTFVGVEVLQVEAFDPDMSADLALDPDKSIASQLVYSLLDSSVELFSVDRYTGVVTVINQNLDKDRYRLNVKVWDGRFSSTAWVTVLVREAVDSGLLFTSPVYSASIPENVANVTLVSVVSTVGHRLNEPLKYALLNPGGRFAIRPTCGVVLTTGVPFDREEKERYDVVVEVSREDEILRVARVIVQVQVEDVNDNAPAFVDLPYYAAVQVEAEPGSTVFRVSAVDKDHGLNGELTYSLKEQHRSFQVNPVTGELTLKRAFGVDLSNAEYKVVIVATDGGFPPLSSEVELPITVVNKAMPVFDKPFYGVTVREDVPVSTSVLSINATSPEGQSIIFTVADGDLSFQFDIGFDTGVISVVYPLDYETTQYYRLTVRATDTLSGAKSEVDVDIVVLDVNDNPPLFVNASYSAVLPENSMIGTTVLQVFAQDQDSGRNAAVSYQILSDINNSSDYFHIDSKSGLVFTARLLDYELIQRYNFIVRATDSGDPALGADVSVNVIVTDTNDNPPNFSQALYEAYVSELAPRGHFVTCVQASDADICDAHRLRYSILSGNERMTFMMEPDTGVLSLSNKRRQGMKLSYQLNVSVSDGVFTNTAQVIVFVLGANLYSPVFSQRFYLAEVPENAPPGSKVTQVRATDEDSGLFGQITYSFVNDLGKSHFAIDADGVISTLQKLDRENPVNKDVVLTVMALDGGGRASFCTVRVVLEDENDNAPRFRAVEYRMSIKANVAKGSLVTQIQATDPDAGSNGRIIYSLYSEARLSLVDVLEVEPDSGWMMTKSTVDHLQGTMLSFFVKASDCGSPAKHSLVSAFIHVVPPEAFVPSFSQPQYSFTIPEDTAVGTALGSVYMGSGQMGFFTAIGGETVDSNQGGTFLVDRETGLIRLVKPLDYEQVSTFRFKVAATTRRDLIESMSTVDLEVKILDVNDNRPVFETNTYVATVMEGMPVGTRVVQVRALDPDWGANGQVAYSLGPMLTYNLDLTKDARSFSGPVTTASVFAIDSKTGWVTTLSPMDHEACSSYSFEVVASDLGELQALSSTAVVTITVSDVNDNPPRFERELYRGAVKESDPLGEVVAVLKTKDQDGTDQNRLVSFYITGGNPRGVFGLALVQGEWKVYVSGLLDREQQDWYLLNITASDGLYVARTAVEVTVMDANDNSPICNQAVYSASFPEDISTNKGILTVGATDADSGTSAEIQYSLFGIGVEDFYMDANTGELRTATVMDREIAASYKLIAQATDGGGLFCRSDISLKVLDVNDNAPSFSSSHYLASVYENAAPKALITRLQATDPDEGLNRTVVYSLANSANGFFSIDPVSGMVILEKYLDRESRDSYRVRVQATDQAGQQGAQSSQVDLTILVLDVNDNAPVFQKRDYTVTVPEDVAVGTEVMRVLATSADIGPNAEVTYTIRSGNELGRFAIDRNLGTITVADDLDFEVCKDYYLTIEAWDSGNPPLSTATMVTIELMDVNDNAPAFSQDIYNVLISEDAPVGQTITRVLAEDLDSQVNGRITYSILKGDRSNHFWIDPVTGLLKVNKRLDRELVSRYSLSVQAFDSGSPAMSSTVTINIDVSDVNDNPPAFNPPNATAVIQLNQAAGTPLLTLSVGDKDSPKNGPPFDFRIVSGNEGSFFSLDQSGTLYSSRVLGPEAPREFTIEIQASDSGKPSLTSSSWVFLRVIGNSQYKPAVSPLEIFIVMLTDTFQGGLVGRIYATDRDPSDVLSFTQRPQAKSMFTINRQDGSITAVPGLEPGRYQMNATVSDGRFAVIADVSVQVEQVTDLLLRSALTLRFSSLSPEDLLGRYLNQIKLTLRGLAGWKWSPGQQDPLHILCIQPVRGTHSVDLLLAMERPEAAGGGRMGGFYSQQELSARLEEAAARGQVRGLLVGAVVVSSVCSGELDCGDRVCEKTLVTEGDSPVTYSTERVSLVSPKFSYSETCTCGGACPTPVELCEGQSCPADMQCVRSGPTAPSVCQCQREKLDECAGQTSLSFSGNSYIKYRVTESGQSGEMRLGLRIRTLQRRGVIMFTRVNPCTMLKIEGGRLWFQLDCDNTLGIMGISGRPINDGLWHAVALELTRNYTLLSLDDSYVERRRAARAPVRLWPLAPDSSFFFGAQVRPPSSHGTRPSPGPGRNQAVQRFGDRARGPPRAQDGFQGCLGSLMLNGDELPLQNKRSRSAEIAGLNEVKLGCVLYPDPCVSQPCLNGAICSSLPLGGFMCSCSSGFTGGRCEVELTSCMPNPCQNGGDCRPVGSAFLCGCPPGLGGLICNEDVNECDQDDCGNGACVNTFGSFYCNCSDGYEGQFCDDETPADAGDDAQAEPLSYIGPGEIIGIGVLAFVILLLLVLFIAFRKKIKFRKDSDLGPGTQAVMGISAISTETSYMLHKTRTVADGIEFKAVRVSGSPGTTSTYGEVGGGAGGPPQVMVRPTAHSPLPGGLSNQAVRSEDGDKSTSSEVSQLSSFLSEMSSARGVANRRGIAVCSVAPNLPSAVACRAKLSPAHKVSWEGEERREEGPEMLRDEREEEWGQRAFELERTQRENSPQEMPEMVDEVECLSDSTSEEQSLSSYTSESFDDNASIVTVIRLVNDAVDNIESEVSTMDNEQRQNRSAFRWESSCQTSSWLSPSHLRAPEAGSHYDLRDTEQNIRRGGSTRSLQLDYRVLGSSSDRARERAQETTAKRTFQWERNQSGEWVRKRILDREGAIGEEKNTRNRSRDVGGCQDRRGLQELHSQDSDEDSSSPVYEEYRECSQNPEQADDAEGLYDTLPPTRRAYEGYPSSPPGLNLHPAQLLPPLRAWDLQPGEWRGSQEDGGGLGSGTLTGSGDELERLLNLVSLRARRATRINRASTGSEPTAGWDGFK</sequence>
<evidence type="ECO:0000259" key="20">
    <source>
        <dbReference type="PROSITE" id="PS50268"/>
    </source>
</evidence>
<dbReference type="SMART" id="SM00179">
    <property type="entry name" value="EGF_CA"/>
    <property type="match status" value="3"/>
</dbReference>
<dbReference type="GO" id="GO:0009887">
    <property type="term" value="P:animal organ morphogenesis"/>
    <property type="evidence" value="ECO:0007669"/>
    <property type="project" value="UniProtKB-ARBA"/>
</dbReference>
<dbReference type="FunFam" id="2.60.40.60:FF:000080">
    <property type="entry name" value="FAT atypical cadherin 1"/>
    <property type="match status" value="1"/>
</dbReference>
<dbReference type="InterPro" id="IPR000742">
    <property type="entry name" value="EGF"/>
</dbReference>
<feature type="domain" description="Cadherin" evidence="20">
    <location>
        <begin position="3136"/>
        <end position="3237"/>
    </location>
</feature>
<evidence type="ECO:0000259" key="19">
    <source>
        <dbReference type="PROSITE" id="PS50026"/>
    </source>
</evidence>
<evidence type="ECO:0000256" key="15">
    <source>
        <dbReference type="SAM" id="MobiDB-lite"/>
    </source>
</evidence>
<evidence type="ECO:0000256" key="3">
    <source>
        <dbReference type="ARBA" id="ARBA00022536"/>
    </source>
</evidence>
<dbReference type="SMART" id="SM00282">
    <property type="entry name" value="LamG"/>
    <property type="match status" value="1"/>
</dbReference>
<evidence type="ECO:0000256" key="13">
    <source>
        <dbReference type="PROSITE-ProRule" id="PRU00043"/>
    </source>
</evidence>
<feature type="domain" description="Cadherin" evidence="20">
    <location>
        <begin position="1490"/>
        <end position="1595"/>
    </location>
</feature>
<dbReference type="InterPro" id="IPR001791">
    <property type="entry name" value="Laminin_G"/>
</dbReference>
<dbReference type="CDD" id="cd00054">
    <property type="entry name" value="EGF_CA"/>
    <property type="match status" value="2"/>
</dbReference>
<evidence type="ECO:0000256" key="4">
    <source>
        <dbReference type="ARBA" id="ARBA00022692"/>
    </source>
</evidence>
<dbReference type="FunFam" id="2.10.25.10:FF:000172">
    <property type="entry name" value="FAT atypical cadherin 3"/>
    <property type="match status" value="1"/>
</dbReference>
<keyword evidence="6" id="KW-0677">Repeat</keyword>
<dbReference type="GO" id="GO:0007156">
    <property type="term" value="P:homophilic cell adhesion via plasma membrane adhesion molecules"/>
    <property type="evidence" value="ECO:0007669"/>
    <property type="project" value="InterPro"/>
</dbReference>
<dbReference type="FunFam" id="2.60.40.60:FF:000035">
    <property type="entry name" value="Protocadherin Fat 3"/>
    <property type="match status" value="1"/>
</dbReference>
<keyword evidence="3 14" id="KW-0245">EGF-like domain</keyword>